<name>A0A927R6Q7_9ACTN</name>
<evidence type="ECO:0000256" key="2">
    <source>
        <dbReference type="ARBA" id="ARBA00022777"/>
    </source>
</evidence>
<dbReference type="InterPro" id="IPR050482">
    <property type="entry name" value="Sensor_HK_TwoCompSys"/>
</dbReference>
<evidence type="ECO:0000259" key="5">
    <source>
        <dbReference type="Pfam" id="PF13185"/>
    </source>
</evidence>
<keyword evidence="3" id="KW-0902">Two-component regulatory system</keyword>
<dbReference type="RefSeq" id="WP_192749189.1">
    <property type="nucleotide sequence ID" value="NZ_BAABJL010000017.1"/>
</dbReference>
<dbReference type="Gene3D" id="3.30.565.10">
    <property type="entry name" value="Histidine kinase-like ATPase, C-terminal domain"/>
    <property type="match status" value="1"/>
</dbReference>
<keyword evidence="2 6" id="KW-0418">Kinase</keyword>
<reference evidence="6" key="1">
    <citation type="submission" date="2020-10" db="EMBL/GenBank/DDBJ databases">
        <title>Sequencing the genomes of 1000 actinobacteria strains.</title>
        <authorList>
            <person name="Klenk H.-P."/>
        </authorList>
    </citation>
    <scope>NUCLEOTIDE SEQUENCE</scope>
    <source>
        <strain evidence="6">DSM 45354</strain>
    </source>
</reference>
<gene>
    <name evidence="6" type="ORF">HEB94_001545</name>
</gene>
<dbReference type="GO" id="GO:0016020">
    <property type="term" value="C:membrane"/>
    <property type="evidence" value="ECO:0007669"/>
    <property type="project" value="InterPro"/>
</dbReference>
<dbReference type="InterPro" id="IPR003018">
    <property type="entry name" value="GAF"/>
</dbReference>
<organism evidence="6 7">
    <name type="scientific">Actinopolymorpha pittospori</name>
    <dbReference type="NCBI Taxonomy" id="648752"/>
    <lineage>
        <taxon>Bacteria</taxon>
        <taxon>Bacillati</taxon>
        <taxon>Actinomycetota</taxon>
        <taxon>Actinomycetes</taxon>
        <taxon>Propionibacteriales</taxon>
        <taxon>Actinopolymorphaceae</taxon>
        <taxon>Actinopolymorpha</taxon>
    </lineage>
</organism>
<protein>
    <submittedName>
        <fullName evidence="6">Signal transduction histidine kinase</fullName>
    </submittedName>
</protein>
<dbReference type="Pfam" id="PF13185">
    <property type="entry name" value="GAF_2"/>
    <property type="match status" value="1"/>
</dbReference>
<dbReference type="GO" id="GO:0046983">
    <property type="term" value="F:protein dimerization activity"/>
    <property type="evidence" value="ECO:0007669"/>
    <property type="project" value="InterPro"/>
</dbReference>
<evidence type="ECO:0000256" key="3">
    <source>
        <dbReference type="ARBA" id="ARBA00023012"/>
    </source>
</evidence>
<keyword evidence="1" id="KW-0808">Transferase</keyword>
<dbReference type="Gene3D" id="3.30.450.40">
    <property type="match status" value="1"/>
</dbReference>
<dbReference type="InterPro" id="IPR011712">
    <property type="entry name" value="Sig_transdc_His_kin_sub3_dim/P"/>
</dbReference>
<dbReference type="SUPFAM" id="SSF55781">
    <property type="entry name" value="GAF domain-like"/>
    <property type="match status" value="1"/>
</dbReference>
<dbReference type="SUPFAM" id="SSF55874">
    <property type="entry name" value="ATPase domain of HSP90 chaperone/DNA topoisomerase II/histidine kinase"/>
    <property type="match status" value="1"/>
</dbReference>
<evidence type="ECO:0000313" key="7">
    <source>
        <dbReference type="Proteomes" id="UP000638648"/>
    </source>
</evidence>
<dbReference type="EMBL" id="JADBEM010000001">
    <property type="protein sequence ID" value="MBE1604697.1"/>
    <property type="molecule type" value="Genomic_DNA"/>
</dbReference>
<evidence type="ECO:0000259" key="4">
    <source>
        <dbReference type="Pfam" id="PF07730"/>
    </source>
</evidence>
<keyword evidence="7" id="KW-1185">Reference proteome</keyword>
<dbReference type="Proteomes" id="UP000638648">
    <property type="component" value="Unassembled WGS sequence"/>
</dbReference>
<dbReference type="Pfam" id="PF07730">
    <property type="entry name" value="HisKA_3"/>
    <property type="match status" value="1"/>
</dbReference>
<evidence type="ECO:0000256" key="1">
    <source>
        <dbReference type="ARBA" id="ARBA00022679"/>
    </source>
</evidence>
<evidence type="ECO:0000313" key="6">
    <source>
        <dbReference type="EMBL" id="MBE1604697.1"/>
    </source>
</evidence>
<dbReference type="PANTHER" id="PTHR24421">
    <property type="entry name" value="NITRATE/NITRITE SENSOR PROTEIN NARX-RELATED"/>
    <property type="match status" value="1"/>
</dbReference>
<feature type="domain" description="Signal transduction histidine kinase subgroup 3 dimerisation and phosphoacceptor" evidence="4">
    <location>
        <begin position="188"/>
        <end position="250"/>
    </location>
</feature>
<dbReference type="GO" id="GO:0000155">
    <property type="term" value="F:phosphorelay sensor kinase activity"/>
    <property type="evidence" value="ECO:0007669"/>
    <property type="project" value="InterPro"/>
</dbReference>
<dbReference type="PANTHER" id="PTHR24421:SF56">
    <property type="entry name" value="OXYGEN SENSOR HISTIDINE KINASE RESPONSE REGULATOR DOST"/>
    <property type="match status" value="1"/>
</dbReference>
<comment type="caution">
    <text evidence="6">The sequence shown here is derived from an EMBL/GenBank/DDBJ whole genome shotgun (WGS) entry which is preliminary data.</text>
</comment>
<feature type="domain" description="GAF" evidence="5">
    <location>
        <begin position="32"/>
        <end position="176"/>
    </location>
</feature>
<dbReference type="InterPro" id="IPR029016">
    <property type="entry name" value="GAF-like_dom_sf"/>
</dbReference>
<dbReference type="InterPro" id="IPR036890">
    <property type="entry name" value="HATPase_C_sf"/>
</dbReference>
<proteinExistence type="predicted"/>
<dbReference type="AlphaFoldDB" id="A0A927R6Q7"/>
<dbReference type="Gene3D" id="1.20.5.1930">
    <property type="match status" value="1"/>
</dbReference>
<sequence length="382" mass="41266">MSPIEAFDPNNRHRQWLLAALEMSRVLLSGIDRDEALRFVTGKLREISGADYVAIVSIDPTYGEDVVNVEAVDGLGLEHFAGTPVPRQGAYGAVMDTGRSIISPNITLEESFGPPPAFVEALSVLGLGMYIPLSATGTMLGALVAGWRRGSRYETAAARETELVEIFAGAAAVALQQQQSQLLLTQDRDRIAAELRDDVIDQLFSIGTDLHTISGMVARPEVRQRAHEAIDKLDDTTQKVRDAIFALRQDPPAAQQTASFQVLDEIDAARTTLGFTPRLVVHGRLDRALPSQVQRAFVQAIRGALTNAASHTSPTTVEVALEMTDDQLTLTVTDNGQLARRAKPGALLTELHESAQRLDGSCTVRTSGGSETVVDWHVPLNG</sequence>
<accession>A0A927R6Q7</accession>